<feature type="compositionally biased region" description="Polar residues" evidence="1">
    <location>
        <begin position="955"/>
        <end position="968"/>
    </location>
</feature>
<accession>A0AAW0AAX3</accession>
<feature type="compositionally biased region" description="Basic and acidic residues" evidence="1">
    <location>
        <begin position="704"/>
        <end position="729"/>
    </location>
</feature>
<reference evidence="3 4" key="1">
    <citation type="journal article" date="2024" name="J Genomics">
        <title>Draft genome sequencing and assembly of Favolaschia claudopus CIRM-BRFM 2984 isolated from oak limbs.</title>
        <authorList>
            <person name="Navarro D."/>
            <person name="Drula E."/>
            <person name="Chaduli D."/>
            <person name="Cazenave R."/>
            <person name="Ahrendt S."/>
            <person name="Wang J."/>
            <person name="Lipzen A."/>
            <person name="Daum C."/>
            <person name="Barry K."/>
            <person name="Grigoriev I.V."/>
            <person name="Favel A."/>
            <person name="Rosso M.N."/>
            <person name="Martin F."/>
        </authorList>
    </citation>
    <scope>NUCLEOTIDE SEQUENCE [LARGE SCALE GENOMIC DNA]</scope>
    <source>
        <strain evidence="3 4">CIRM-BRFM 2984</strain>
    </source>
</reference>
<feature type="region of interest" description="Disordered" evidence="1">
    <location>
        <begin position="265"/>
        <end position="285"/>
    </location>
</feature>
<dbReference type="Proteomes" id="UP001362999">
    <property type="component" value="Unassembled WGS sequence"/>
</dbReference>
<feature type="compositionally biased region" description="Pro residues" evidence="1">
    <location>
        <begin position="901"/>
        <end position="915"/>
    </location>
</feature>
<keyword evidence="2" id="KW-0472">Membrane</keyword>
<proteinExistence type="predicted"/>
<dbReference type="AlphaFoldDB" id="A0AAW0AAX3"/>
<feature type="compositionally biased region" description="Polar residues" evidence="1">
    <location>
        <begin position="854"/>
        <end position="864"/>
    </location>
</feature>
<feature type="compositionally biased region" description="Polar residues" evidence="1">
    <location>
        <begin position="484"/>
        <end position="498"/>
    </location>
</feature>
<keyword evidence="2" id="KW-1133">Transmembrane helix</keyword>
<evidence type="ECO:0000313" key="4">
    <source>
        <dbReference type="Proteomes" id="UP001362999"/>
    </source>
</evidence>
<feature type="compositionally biased region" description="Polar residues" evidence="1">
    <location>
        <begin position="441"/>
        <end position="451"/>
    </location>
</feature>
<feature type="compositionally biased region" description="Basic and acidic residues" evidence="1">
    <location>
        <begin position="686"/>
        <end position="695"/>
    </location>
</feature>
<feature type="compositionally biased region" description="Pro residues" evidence="1">
    <location>
        <begin position="563"/>
        <end position="585"/>
    </location>
</feature>
<keyword evidence="4" id="KW-1185">Reference proteome</keyword>
<feature type="compositionally biased region" description="Basic and acidic residues" evidence="1">
    <location>
        <begin position="589"/>
        <end position="605"/>
    </location>
</feature>
<dbReference type="EMBL" id="JAWWNJ010000077">
    <property type="protein sequence ID" value="KAK7005805.1"/>
    <property type="molecule type" value="Genomic_DNA"/>
</dbReference>
<feature type="region of interest" description="Disordered" evidence="1">
    <location>
        <begin position="407"/>
        <end position="968"/>
    </location>
</feature>
<keyword evidence="2" id="KW-0812">Transmembrane</keyword>
<feature type="compositionally biased region" description="Low complexity" evidence="1">
    <location>
        <begin position="505"/>
        <end position="524"/>
    </location>
</feature>
<feature type="transmembrane region" description="Helical" evidence="2">
    <location>
        <begin position="297"/>
        <end position="321"/>
    </location>
</feature>
<organism evidence="3 4">
    <name type="scientific">Favolaschia claudopus</name>
    <dbReference type="NCBI Taxonomy" id="2862362"/>
    <lineage>
        <taxon>Eukaryota</taxon>
        <taxon>Fungi</taxon>
        <taxon>Dikarya</taxon>
        <taxon>Basidiomycota</taxon>
        <taxon>Agaricomycotina</taxon>
        <taxon>Agaricomycetes</taxon>
        <taxon>Agaricomycetidae</taxon>
        <taxon>Agaricales</taxon>
        <taxon>Marasmiineae</taxon>
        <taxon>Mycenaceae</taxon>
        <taxon>Favolaschia</taxon>
    </lineage>
</organism>
<feature type="compositionally biased region" description="Polar residues" evidence="1">
    <location>
        <begin position="789"/>
        <end position="798"/>
    </location>
</feature>
<name>A0AAW0AAX3_9AGAR</name>
<feature type="compositionally biased region" description="Low complexity" evidence="1">
    <location>
        <begin position="928"/>
        <end position="940"/>
    </location>
</feature>
<evidence type="ECO:0000313" key="3">
    <source>
        <dbReference type="EMBL" id="KAK7005805.1"/>
    </source>
</evidence>
<feature type="compositionally biased region" description="Low complexity" evidence="1">
    <location>
        <begin position="267"/>
        <end position="285"/>
    </location>
</feature>
<feature type="compositionally biased region" description="Polar residues" evidence="1">
    <location>
        <begin position="808"/>
        <end position="819"/>
    </location>
</feature>
<sequence length="968" mass="103125">MASIVFSVDDTSPAPVLSPPNLSAGFAEHWTNPGFATASGETGSGTSLHITSLNDASLQVRWTGIGIKLLGNTTHSSYTIDIDNQVVDTTPSANLTAGVLFSIDDLNDAQHVLTLTVKTEETNALFEFDSAIISALPSPSSVLNLTFSEQVLNDTFSFVGKWSFVNDSETSHQSTTAGDSASIHFNGTAVQLFGSISPEAGNYSVTLDNITTSFSAKSAFSQPNSLLFYASGLDAQVTHTLEIVNTEDGGELILPVGGTSVWTLSDAPSNSAPNPSGSASPSNNGASVMKGLSSGTIAALVLAGVLLFFLAVCALLFFLVYRPYRRRQQMLKRQQAKIEQDIDAESVLVIDIAEDPHKKSYYEDVAVAGPSRDRTSKRSGFGKWKDEVEGGRLGSWGRGALGLAFRHSDSSGRREASRSDVEYDLGAASDGGYKSTSSSSNGEYPNNNQGKGKSRERSGMWSRRSRNNSPSSPKFMLDLPLQPRSRSGSQSAPSNPLSSHRADASGISSLSYMSSPSLHPTTLPSGPPSPVRPSAYPNTHSRVGSDGALLAHTDGLPQTSDVPPLPPLSSLPPVPPPPQQSPQPPYSARIDDRGSVRDYDADDSHSILGDGTARIALRSLSPRTVETDRARTKRRKKEKEESRDRQMASSSLSPPSVPATHGAEISSTQVEGPDALSLRLSSPFHLDFDQNDPRAARLSTQSRVRFDEALLDGTSEKGKGLSVPDEGRRQPSPSAASSRLMPQASDHLRDTSFLDFASSSEGSIMSPSRDYSSSSRSFGSSRQVRHSHWSTGGSSNVASLVPPPQPPSRWSLTTAPSSDNHQERQDSNGSSDSNFPFPVSLPPSPHHPEGTFMRPQTTIATQLTLPEGQQPHPHRASALSNIHFRQSDSDEHAGGGSYLPAHPPLPPVPPPPPEETPYIVQRVVGMHSTPSLMLSTPTPTAARFNTTPSPGPSSHFGQGSSTSKARDL</sequence>
<feature type="compositionally biased region" description="Basic and acidic residues" evidence="1">
    <location>
        <begin position="407"/>
        <end position="421"/>
    </location>
</feature>
<comment type="caution">
    <text evidence="3">The sequence shown here is derived from an EMBL/GenBank/DDBJ whole genome shotgun (WGS) entry which is preliminary data.</text>
</comment>
<dbReference type="Gene3D" id="2.60.120.260">
    <property type="entry name" value="Galactose-binding domain-like"/>
    <property type="match status" value="2"/>
</dbReference>
<evidence type="ECO:0000256" key="2">
    <source>
        <dbReference type="SAM" id="Phobius"/>
    </source>
</evidence>
<gene>
    <name evidence="3" type="ORF">R3P38DRAFT_3404531</name>
</gene>
<evidence type="ECO:0000256" key="1">
    <source>
        <dbReference type="SAM" id="MobiDB-lite"/>
    </source>
</evidence>
<protein>
    <submittedName>
        <fullName evidence="3">Uncharacterized protein</fullName>
    </submittedName>
</protein>
<feature type="compositionally biased region" description="Low complexity" evidence="1">
    <location>
        <begin position="763"/>
        <end position="782"/>
    </location>
</feature>